<evidence type="ECO:0000256" key="1">
    <source>
        <dbReference type="SAM" id="Coils"/>
    </source>
</evidence>
<evidence type="ECO:0000256" key="2">
    <source>
        <dbReference type="SAM" id="MobiDB-lite"/>
    </source>
</evidence>
<gene>
    <name evidence="3" type="ORF">ACFQ27_03920</name>
</gene>
<protein>
    <submittedName>
        <fullName evidence="3">Uncharacterized protein</fullName>
    </submittedName>
</protein>
<keyword evidence="4" id="KW-1185">Reference proteome</keyword>
<proteinExistence type="predicted"/>
<feature type="region of interest" description="Disordered" evidence="2">
    <location>
        <begin position="31"/>
        <end position="51"/>
    </location>
</feature>
<evidence type="ECO:0000313" key="3">
    <source>
        <dbReference type="EMBL" id="MFD1189716.1"/>
    </source>
</evidence>
<organism evidence="3 4">
    <name type="scientific">Phenylobacterium conjunctum</name>
    <dbReference type="NCBI Taxonomy" id="1298959"/>
    <lineage>
        <taxon>Bacteria</taxon>
        <taxon>Pseudomonadati</taxon>
        <taxon>Pseudomonadota</taxon>
        <taxon>Alphaproteobacteria</taxon>
        <taxon>Caulobacterales</taxon>
        <taxon>Caulobacteraceae</taxon>
        <taxon>Phenylobacterium</taxon>
    </lineage>
</organism>
<dbReference type="EMBL" id="JBHTLQ010000006">
    <property type="protein sequence ID" value="MFD1189716.1"/>
    <property type="molecule type" value="Genomic_DNA"/>
</dbReference>
<keyword evidence="1" id="KW-0175">Coiled coil</keyword>
<name>A0ABW3T0F8_9CAUL</name>
<feature type="coiled-coil region" evidence="1">
    <location>
        <begin position="78"/>
        <end position="114"/>
    </location>
</feature>
<sequence>MSRRYTYSTCLNWGGDVPTAEIEVTVSFTVSPGSPESGRFGPPELYDPGSPAEVEDIRVESIDGRSVEQSPGLLIPILEKLEDLHDELRDAMLAEAAERDVADADEAADFARRSRIDDALTGAA</sequence>
<accession>A0ABW3T0F8</accession>
<dbReference type="Proteomes" id="UP001597216">
    <property type="component" value="Unassembled WGS sequence"/>
</dbReference>
<reference evidence="4" key="1">
    <citation type="journal article" date="2019" name="Int. J. Syst. Evol. Microbiol.">
        <title>The Global Catalogue of Microorganisms (GCM) 10K type strain sequencing project: providing services to taxonomists for standard genome sequencing and annotation.</title>
        <authorList>
            <consortium name="The Broad Institute Genomics Platform"/>
            <consortium name="The Broad Institute Genome Sequencing Center for Infectious Disease"/>
            <person name="Wu L."/>
            <person name="Ma J."/>
        </authorList>
    </citation>
    <scope>NUCLEOTIDE SEQUENCE [LARGE SCALE GENOMIC DNA]</scope>
    <source>
        <strain evidence="4">CCUG 55074</strain>
    </source>
</reference>
<evidence type="ECO:0000313" key="4">
    <source>
        <dbReference type="Proteomes" id="UP001597216"/>
    </source>
</evidence>
<comment type="caution">
    <text evidence="3">The sequence shown here is derived from an EMBL/GenBank/DDBJ whole genome shotgun (WGS) entry which is preliminary data.</text>
</comment>
<dbReference type="RefSeq" id="WP_377352635.1">
    <property type="nucleotide sequence ID" value="NZ_JBHTLQ010000006.1"/>
</dbReference>